<dbReference type="AlphaFoldDB" id="A0A914CSV4"/>
<reference evidence="3" key="1">
    <citation type="submission" date="2022-11" db="UniProtKB">
        <authorList>
            <consortium name="WormBaseParasite"/>
        </authorList>
    </citation>
    <scope>IDENTIFICATION</scope>
</reference>
<name>A0A914CSV4_9BILA</name>
<proteinExistence type="predicted"/>
<organism evidence="2 3">
    <name type="scientific">Acrobeloides nanus</name>
    <dbReference type="NCBI Taxonomy" id="290746"/>
    <lineage>
        <taxon>Eukaryota</taxon>
        <taxon>Metazoa</taxon>
        <taxon>Ecdysozoa</taxon>
        <taxon>Nematoda</taxon>
        <taxon>Chromadorea</taxon>
        <taxon>Rhabditida</taxon>
        <taxon>Tylenchina</taxon>
        <taxon>Cephalobomorpha</taxon>
        <taxon>Cephaloboidea</taxon>
        <taxon>Cephalobidae</taxon>
        <taxon>Acrobeloides</taxon>
    </lineage>
</organism>
<evidence type="ECO:0000256" key="1">
    <source>
        <dbReference type="SAM" id="Phobius"/>
    </source>
</evidence>
<keyword evidence="1" id="KW-0472">Membrane</keyword>
<dbReference type="Proteomes" id="UP000887540">
    <property type="component" value="Unplaced"/>
</dbReference>
<sequence length="266" mass="30214">MICHENDVLYDIITNYANITKRPDYISGASCLPRNYACYMILNYDGIDSYEFVEKYGHSIAVIIKQLKIITKVILFNQNPNKCIFDENQIKVAGKFLKIVKLNESIQVSNNLIEELQVCSVDVLGGSMKNSSTPSSDVTTMKSTLFLDVTTSQENSRYVLSLENSWIIILLVLLFLVVIIGIIFLVIKRVRMKKFQKTKAICNQNSIISTIDCVSNPLLFISQDSYTPQITTLENHENVNKLSFPGDQQIYDFNMNQLVDKGLIEV</sequence>
<feature type="transmembrane region" description="Helical" evidence="1">
    <location>
        <begin position="166"/>
        <end position="187"/>
    </location>
</feature>
<evidence type="ECO:0000313" key="3">
    <source>
        <dbReference type="WBParaSite" id="ACRNAN_scaffold14165.g15425.t1"/>
    </source>
</evidence>
<keyword evidence="1" id="KW-0812">Transmembrane</keyword>
<accession>A0A914CSV4</accession>
<keyword evidence="1" id="KW-1133">Transmembrane helix</keyword>
<keyword evidence="2" id="KW-1185">Reference proteome</keyword>
<protein>
    <submittedName>
        <fullName evidence="3">Uncharacterized protein</fullName>
    </submittedName>
</protein>
<evidence type="ECO:0000313" key="2">
    <source>
        <dbReference type="Proteomes" id="UP000887540"/>
    </source>
</evidence>
<dbReference type="WBParaSite" id="ACRNAN_scaffold14165.g15425.t1">
    <property type="protein sequence ID" value="ACRNAN_scaffold14165.g15425.t1"/>
    <property type="gene ID" value="ACRNAN_scaffold14165.g15425"/>
</dbReference>